<keyword evidence="5 6" id="KW-0472">Membrane</keyword>
<feature type="transmembrane region" description="Helical" evidence="6">
    <location>
        <begin position="125"/>
        <end position="144"/>
    </location>
</feature>
<feature type="transmembrane region" description="Helical" evidence="6">
    <location>
        <begin position="6"/>
        <end position="27"/>
    </location>
</feature>
<dbReference type="PANTHER" id="PTHR35007">
    <property type="entry name" value="INTEGRAL MEMBRANE PROTEIN-RELATED"/>
    <property type="match status" value="1"/>
</dbReference>
<keyword evidence="4 6" id="KW-1133">Transmembrane helix</keyword>
<dbReference type="PANTHER" id="PTHR35007:SF2">
    <property type="entry name" value="PILUS ASSEMBLE PROTEIN"/>
    <property type="match status" value="1"/>
</dbReference>
<evidence type="ECO:0000259" key="7">
    <source>
        <dbReference type="Pfam" id="PF00482"/>
    </source>
</evidence>
<evidence type="ECO:0000256" key="2">
    <source>
        <dbReference type="ARBA" id="ARBA00022475"/>
    </source>
</evidence>
<feature type="transmembrane region" description="Helical" evidence="6">
    <location>
        <begin position="97"/>
        <end position="119"/>
    </location>
</feature>
<accession>A0A4R3M2T2</accession>
<organism evidence="8 9">
    <name type="scientific">Aquabacter spiritensis</name>
    <dbReference type="NCBI Taxonomy" id="933073"/>
    <lineage>
        <taxon>Bacteria</taxon>
        <taxon>Pseudomonadati</taxon>
        <taxon>Pseudomonadota</taxon>
        <taxon>Alphaproteobacteria</taxon>
        <taxon>Hyphomicrobiales</taxon>
        <taxon>Xanthobacteraceae</taxon>
        <taxon>Aquabacter</taxon>
    </lineage>
</organism>
<evidence type="ECO:0000256" key="5">
    <source>
        <dbReference type="ARBA" id="ARBA00023136"/>
    </source>
</evidence>
<dbReference type="RefSeq" id="WP_132028277.1">
    <property type="nucleotide sequence ID" value="NZ_SMAI01000001.1"/>
</dbReference>
<dbReference type="Pfam" id="PF00482">
    <property type="entry name" value="T2SSF"/>
    <property type="match status" value="1"/>
</dbReference>
<proteinExistence type="predicted"/>
<dbReference type="Proteomes" id="UP000294664">
    <property type="component" value="Unassembled WGS sequence"/>
</dbReference>
<keyword evidence="9" id="KW-1185">Reference proteome</keyword>
<evidence type="ECO:0000256" key="6">
    <source>
        <dbReference type="SAM" id="Phobius"/>
    </source>
</evidence>
<dbReference type="OrthoDB" id="9810662at2"/>
<name>A0A4R3M2T2_9HYPH</name>
<dbReference type="EMBL" id="SMAI01000001">
    <property type="protein sequence ID" value="TCT07514.1"/>
    <property type="molecule type" value="Genomic_DNA"/>
</dbReference>
<feature type="domain" description="Type II secretion system protein GspF" evidence="7">
    <location>
        <begin position="166"/>
        <end position="293"/>
    </location>
</feature>
<reference evidence="8 9" key="1">
    <citation type="submission" date="2019-03" db="EMBL/GenBank/DDBJ databases">
        <title>Genomic Encyclopedia of Type Strains, Phase IV (KMG-IV): sequencing the most valuable type-strain genomes for metagenomic binning, comparative biology and taxonomic classification.</title>
        <authorList>
            <person name="Goeker M."/>
        </authorList>
    </citation>
    <scope>NUCLEOTIDE SEQUENCE [LARGE SCALE GENOMIC DNA]</scope>
    <source>
        <strain evidence="8 9">DSM 9035</strain>
    </source>
</reference>
<evidence type="ECO:0000256" key="4">
    <source>
        <dbReference type="ARBA" id="ARBA00022989"/>
    </source>
</evidence>
<feature type="transmembrane region" description="Helical" evidence="6">
    <location>
        <begin position="276"/>
        <end position="298"/>
    </location>
</feature>
<dbReference type="InterPro" id="IPR018076">
    <property type="entry name" value="T2SS_GspF_dom"/>
</dbReference>
<gene>
    <name evidence="8" type="ORF">EDC64_10131</name>
</gene>
<evidence type="ECO:0000313" key="8">
    <source>
        <dbReference type="EMBL" id="TCT07514.1"/>
    </source>
</evidence>
<evidence type="ECO:0000256" key="1">
    <source>
        <dbReference type="ARBA" id="ARBA00004651"/>
    </source>
</evidence>
<evidence type="ECO:0000313" key="9">
    <source>
        <dbReference type="Proteomes" id="UP000294664"/>
    </source>
</evidence>
<comment type="subcellular location">
    <subcellularLocation>
        <location evidence="1">Cell membrane</location>
        <topology evidence="1">Multi-pass membrane protein</topology>
    </subcellularLocation>
</comment>
<protein>
    <submittedName>
        <fullName evidence="8">Tight adherence protein C</fullName>
    </submittedName>
</protein>
<sequence>MDSAQLLFGLLAACAAAGAVIAAFTALEPDSDRERRVVALIAGKGVHRPVPPRSLRERGARLLADTLDLRKRLRLENVRAHLAQAGLRRASDEAIHIVSYILYPAALGGLAGFCTFGLNLPNVHASWKGLIVLLAVYAGLRLPGRLLKRRITRRQEEIQRAWPEALDLMLIQVEAGRSADQAFRRVADDIAPRCRELAIELSLTLAELQLLDRRQAYENFSTRTNIDEIKATCAALIQTHEQGTSLGEAFRVLAKHSRELRMHQAEKRAAEVTSMLPVPVFVFFLAPLVVMAVMPMLITYMKWK</sequence>
<comment type="caution">
    <text evidence="8">The sequence shown here is derived from an EMBL/GenBank/DDBJ whole genome shotgun (WGS) entry which is preliminary data.</text>
</comment>
<keyword evidence="2" id="KW-1003">Cell membrane</keyword>
<dbReference type="GO" id="GO:0005886">
    <property type="term" value="C:plasma membrane"/>
    <property type="evidence" value="ECO:0007669"/>
    <property type="project" value="UniProtKB-SubCell"/>
</dbReference>
<dbReference type="AlphaFoldDB" id="A0A4R3M2T2"/>
<keyword evidence="3 6" id="KW-0812">Transmembrane</keyword>
<evidence type="ECO:0000256" key="3">
    <source>
        <dbReference type="ARBA" id="ARBA00022692"/>
    </source>
</evidence>